<dbReference type="RefSeq" id="WP_279927981.1">
    <property type="nucleotide sequence ID" value="NZ_JARWBG010000012.1"/>
</dbReference>
<feature type="domain" description="HTH tetR-type" evidence="3">
    <location>
        <begin position="8"/>
        <end position="68"/>
    </location>
</feature>
<keyword evidence="1 2" id="KW-0238">DNA-binding</keyword>
<keyword evidence="5" id="KW-1185">Reference proteome</keyword>
<dbReference type="EMBL" id="JARWBG010000012">
    <property type="protein sequence ID" value="MDH2389657.1"/>
    <property type="molecule type" value="Genomic_DNA"/>
</dbReference>
<accession>A0ABT6HMY6</accession>
<organism evidence="4 5">
    <name type="scientific">Streptomyces chengmaiensis</name>
    <dbReference type="NCBI Taxonomy" id="3040919"/>
    <lineage>
        <taxon>Bacteria</taxon>
        <taxon>Bacillati</taxon>
        <taxon>Actinomycetota</taxon>
        <taxon>Actinomycetes</taxon>
        <taxon>Kitasatosporales</taxon>
        <taxon>Streptomycetaceae</taxon>
        <taxon>Streptomyces</taxon>
    </lineage>
</organism>
<dbReference type="InterPro" id="IPR001647">
    <property type="entry name" value="HTH_TetR"/>
</dbReference>
<protein>
    <submittedName>
        <fullName evidence="4">TetR family transcriptional regulator</fullName>
    </submittedName>
</protein>
<dbReference type="Proteomes" id="UP001223144">
    <property type="component" value="Unassembled WGS sequence"/>
</dbReference>
<dbReference type="Gene3D" id="1.10.357.10">
    <property type="entry name" value="Tetracycline Repressor, domain 2"/>
    <property type="match status" value="1"/>
</dbReference>
<dbReference type="PROSITE" id="PS50977">
    <property type="entry name" value="HTH_TETR_2"/>
    <property type="match status" value="1"/>
</dbReference>
<dbReference type="InterPro" id="IPR009057">
    <property type="entry name" value="Homeodomain-like_sf"/>
</dbReference>
<feature type="DNA-binding region" description="H-T-H motif" evidence="2">
    <location>
        <begin position="31"/>
        <end position="50"/>
    </location>
</feature>
<dbReference type="Pfam" id="PF00440">
    <property type="entry name" value="TetR_N"/>
    <property type="match status" value="1"/>
</dbReference>
<proteinExistence type="predicted"/>
<evidence type="ECO:0000313" key="4">
    <source>
        <dbReference type="EMBL" id="MDH2389657.1"/>
    </source>
</evidence>
<dbReference type="SUPFAM" id="SSF46689">
    <property type="entry name" value="Homeodomain-like"/>
    <property type="match status" value="1"/>
</dbReference>
<sequence length="202" mass="22379">MPRPSMRAQRSQEILAAYVRCVARFGLEGATQERIADEAGVKRPLLRHYLGNREQMIESLTRYVADRFTQETRELEIALGATGAPADLIDKLFLSARASDADLFLAYQALVSAADSHPGMREPLVECFEQFLRAVERILRRHRPHASASRIRAASHGIAAAYMAVDGFAPLNPPGQWREDLKAAAVMLISIVDEDQPAIEAP</sequence>
<evidence type="ECO:0000259" key="3">
    <source>
        <dbReference type="PROSITE" id="PS50977"/>
    </source>
</evidence>
<comment type="caution">
    <text evidence="4">The sequence shown here is derived from an EMBL/GenBank/DDBJ whole genome shotgun (WGS) entry which is preliminary data.</text>
</comment>
<evidence type="ECO:0000256" key="1">
    <source>
        <dbReference type="ARBA" id="ARBA00023125"/>
    </source>
</evidence>
<evidence type="ECO:0000313" key="5">
    <source>
        <dbReference type="Proteomes" id="UP001223144"/>
    </source>
</evidence>
<reference evidence="4 5" key="1">
    <citation type="submission" date="2023-04" db="EMBL/GenBank/DDBJ databases">
        <title>Streptomyces chengmaiensis sp. nov. isolated from the stem of mangrove plant in Hainan.</title>
        <authorList>
            <person name="Huang X."/>
            <person name="Zhou S."/>
            <person name="Chu X."/>
            <person name="Xie Y."/>
            <person name="Lin Y."/>
        </authorList>
    </citation>
    <scope>NUCLEOTIDE SEQUENCE [LARGE SCALE GENOMIC DNA]</scope>
    <source>
        <strain evidence="4 5">HNM0663</strain>
    </source>
</reference>
<gene>
    <name evidence="4" type="ORF">QCN29_12805</name>
</gene>
<name>A0ABT6HMY6_9ACTN</name>
<evidence type="ECO:0000256" key="2">
    <source>
        <dbReference type="PROSITE-ProRule" id="PRU00335"/>
    </source>
</evidence>